<dbReference type="InterPro" id="IPR020018">
    <property type="entry name" value="Motility-assoc_lipoprot_GldH"/>
</dbReference>
<dbReference type="Proteomes" id="UP001208692">
    <property type="component" value="Unassembled WGS sequence"/>
</dbReference>
<dbReference type="NCBIfam" id="TIGR03511">
    <property type="entry name" value="GldH_lipo"/>
    <property type="match status" value="1"/>
</dbReference>
<dbReference type="AlphaFoldDB" id="A0AAV5AWK8"/>
<name>A0AAV5AWK8_9FLAO</name>
<dbReference type="RefSeq" id="WP_264846714.1">
    <property type="nucleotide sequence ID" value="NZ_BPMA01000028.1"/>
</dbReference>
<proteinExistence type="predicted"/>
<protein>
    <submittedName>
        <fullName evidence="1">Gliding motility lipoprotein GldH</fullName>
    </submittedName>
</protein>
<keyword evidence="4" id="KW-1185">Reference proteome</keyword>
<comment type="caution">
    <text evidence="1">The sequence shown here is derived from an EMBL/GenBank/DDBJ whole genome shotgun (WGS) entry which is preliminary data.</text>
</comment>
<accession>A0AAV5AWK8</accession>
<organism evidence="1 3">
    <name type="scientific">Capnocytophaga catalasegens</name>
    <dbReference type="NCBI Taxonomy" id="1004260"/>
    <lineage>
        <taxon>Bacteria</taxon>
        <taxon>Pseudomonadati</taxon>
        <taxon>Bacteroidota</taxon>
        <taxon>Flavobacteriia</taxon>
        <taxon>Flavobacteriales</taxon>
        <taxon>Flavobacteriaceae</taxon>
        <taxon>Capnocytophaga</taxon>
    </lineage>
</organism>
<dbReference type="EMBL" id="BQKB01000025">
    <property type="protein sequence ID" value="GJM53100.1"/>
    <property type="molecule type" value="Genomic_DNA"/>
</dbReference>
<dbReference type="EMBL" id="BQKA01000021">
    <property type="protein sequence ID" value="GJM50075.1"/>
    <property type="molecule type" value="Genomic_DNA"/>
</dbReference>
<evidence type="ECO:0000313" key="1">
    <source>
        <dbReference type="EMBL" id="GJM50075.1"/>
    </source>
</evidence>
<gene>
    <name evidence="1" type="primary">gldH</name>
    <name evidence="1" type="ORF">RCZ15_10490</name>
    <name evidence="2" type="ORF">RCZ16_14170</name>
</gene>
<evidence type="ECO:0000313" key="4">
    <source>
        <dbReference type="Proteomes" id="UP001208692"/>
    </source>
</evidence>
<evidence type="ECO:0000313" key="3">
    <source>
        <dbReference type="Proteomes" id="UP001207736"/>
    </source>
</evidence>
<evidence type="ECO:0000313" key="2">
    <source>
        <dbReference type="EMBL" id="GJM53100.1"/>
    </source>
</evidence>
<dbReference type="Proteomes" id="UP001207736">
    <property type="component" value="Unassembled WGS sequence"/>
</dbReference>
<keyword evidence="1" id="KW-0449">Lipoprotein</keyword>
<reference evidence="1 4" key="1">
    <citation type="submission" date="2021-11" db="EMBL/GenBank/DDBJ databases">
        <title>Draft genome sequence of Capnocytophaga sp. strain KC07075 isolated from cat oral cavity.</title>
        <authorList>
            <person name="Suzuki M."/>
            <person name="Imaoka K."/>
            <person name="Kimura M."/>
            <person name="Morikawa S."/>
            <person name="Maeda K."/>
        </authorList>
    </citation>
    <scope>NUCLEOTIDE SEQUENCE</scope>
    <source>
        <strain evidence="1">KC07075</strain>
        <strain evidence="2 4">KC07079</strain>
    </source>
</reference>
<dbReference type="Pfam" id="PF14109">
    <property type="entry name" value="GldH_lipo"/>
    <property type="match status" value="1"/>
</dbReference>
<sequence length="159" mass="18642">MRFLIPILFGFLNLSCEQRILYEEYVSLPYGWHENKPILFRYQTTDTLSKHHLYIMLRNDEQYPYSNIFLITKMETPDNKIVTDTLEYEMASPDGKWLGEGMSIKESKLWYKENVIFPSKGTYTFSIEQADRSIGQNKGVENLQGILEVGLQIEKATKK</sequence>